<feature type="region of interest" description="Disordered" evidence="1">
    <location>
        <begin position="1"/>
        <end position="32"/>
    </location>
</feature>
<keyword evidence="3" id="KW-1185">Reference proteome</keyword>
<sequence>MKKGRRKLARTTNSPSTTYTPPGTTPHRGSIGKWGRRCAVTVRNPKPTLFIFIATGDQQRLPFCTFGIVGSRDE</sequence>
<evidence type="ECO:0000256" key="1">
    <source>
        <dbReference type="SAM" id="MobiDB-lite"/>
    </source>
</evidence>
<reference evidence="3" key="2">
    <citation type="submission" date="2015-01" db="EMBL/GenBank/DDBJ databases">
        <title>Evolutionary Origins and Diversification of the Mycorrhizal Mutualists.</title>
        <authorList>
            <consortium name="DOE Joint Genome Institute"/>
            <consortium name="Mycorrhizal Genomics Consortium"/>
            <person name="Kohler A."/>
            <person name="Kuo A."/>
            <person name="Nagy L.G."/>
            <person name="Floudas D."/>
            <person name="Copeland A."/>
            <person name="Barry K.W."/>
            <person name="Cichocki N."/>
            <person name="Veneault-Fourrey C."/>
            <person name="LaButti K."/>
            <person name="Lindquist E.A."/>
            <person name="Lipzen A."/>
            <person name="Lundell T."/>
            <person name="Morin E."/>
            <person name="Murat C."/>
            <person name="Riley R."/>
            <person name="Ohm R."/>
            <person name="Sun H."/>
            <person name="Tunlid A."/>
            <person name="Henrissat B."/>
            <person name="Grigoriev I.V."/>
            <person name="Hibbett D.S."/>
            <person name="Martin F."/>
        </authorList>
    </citation>
    <scope>NUCLEOTIDE SEQUENCE [LARGE SCALE GENOMIC DNA]</scope>
    <source>
        <strain evidence="3">441</strain>
    </source>
</reference>
<proteinExistence type="predicted"/>
<dbReference type="AlphaFoldDB" id="A0A0C9ZGE5"/>
<gene>
    <name evidence="2" type="ORF">PISMIDRAFT_683577</name>
</gene>
<reference evidence="2 3" key="1">
    <citation type="submission" date="2014-04" db="EMBL/GenBank/DDBJ databases">
        <authorList>
            <consortium name="DOE Joint Genome Institute"/>
            <person name="Kuo A."/>
            <person name="Kohler A."/>
            <person name="Costa M.D."/>
            <person name="Nagy L.G."/>
            <person name="Floudas D."/>
            <person name="Copeland A."/>
            <person name="Barry K.W."/>
            <person name="Cichocki N."/>
            <person name="Veneault-Fourrey C."/>
            <person name="LaButti K."/>
            <person name="Lindquist E.A."/>
            <person name="Lipzen A."/>
            <person name="Lundell T."/>
            <person name="Morin E."/>
            <person name="Murat C."/>
            <person name="Sun H."/>
            <person name="Tunlid A."/>
            <person name="Henrissat B."/>
            <person name="Grigoriev I.V."/>
            <person name="Hibbett D.S."/>
            <person name="Martin F."/>
            <person name="Nordberg H.P."/>
            <person name="Cantor M.N."/>
            <person name="Hua S.X."/>
        </authorList>
    </citation>
    <scope>NUCLEOTIDE SEQUENCE [LARGE SCALE GENOMIC DNA]</scope>
    <source>
        <strain evidence="2 3">441</strain>
    </source>
</reference>
<feature type="compositionally biased region" description="Low complexity" evidence="1">
    <location>
        <begin position="11"/>
        <end position="26"/>
    </location>
</feature>
<evidence type="ECO:0000313" key="3">
    <source>
        <dbReference type="Proteomes" id="UP000054018"/>
    </source>
</evidence>
<evidence type="ECO:0000313" key="2">
    <source>
        <dbReference type="EMBL" id="KIK19023.1"/>
    </source>
</evidence>
<organism evidence="2 3">
    <name type="scientific">Pisolithus microcarpus 441</name>
    <dbReference type="NCBI Taxonomy" id="765257"/>
    <lineage>
        <taxon>Eukaryota</taxon>
        <taxon>Fungi</taxon>
        <taxon>Dikarya</taxon>
        <taxon>Basidiomycota</taxon>
        <taxon>Agaricomycotina</taxon>
        <taxon>Agaricomycetes</taxon>
        <taxon>Agaricomycetidae</taxon>
        <taxon>Boletales</taxon>
        <taxon>Sclerodermatineae</taxon>
        <taxon>Pisolithaceae</taxon>
        <taxon>Pisolithus</taxon>
    </lineage>
</organism>
<dbReference type="EMBL" id="KN833793">
    <property type="protein sequence ID" value="KIK19023.1"/>
    <property type="molecule type" value="Genomic_DNA"/>
</dbReference>
<name>A0A0C9ZGE5_9AGAM</name>
<dbReference type="Proteomes" id="UP000054018">
    <property type="component" value="Unassembled WGS sequence"/>
</dbReference>
<protein>
    <submittedName>
        <fullName evidence="2">Uncharacterized protein</fullName>
    </submittedName>
</protein>
<dbReference type="HOGENOM" id="CLU_2688721_0_0_1"/>
<accession>A0A0C9ZGE5</accession>